<dbReference type="AlphaFoldDB" id="A0A451BSN3"/>
<proteinExistence type="predicted"/>
<reference evidence="1" key="1">
    <citation type="submission" date="2019-02" db="EMBL/GenBank/DDBJ databases">
        <authorList>
            <person name="Gruber-Vodicka R. H."/>
            <person name="Seah K. B. B."/>
        </authorList>
    </citation>
    <scope>NUCLEOTIDE SEQUENCE</scope>
    <source>
        <strain evidence="1">BECK_S127</strain>
    </source>
</reference>
<gene>
    <name evidence="1" type="ORF">BECKSD772D_GA0070982_13081</name>
</gene>
<protein>
    <submittedName>
        <fullName evidence="1">Uncharacterized protein</fullName>
    </submittedName>
</protein>
<evidence type="ECO:0000313" key="1">
    <source>
        <dbReference type="EMBL" id="VFK81321.1"/>
    </source>
</evidence>
<name>A0A451BSN3_9GAMM</name>
<dbReference type="EMBL" id="CAADHB010000308">
    <property type="protein sequence ID" value="VFK81321.1"/>
    <property type="molecule type" value="Genomic_DNA"/>
</dbReference>
<accession>A0A451BSN3</accession>
<organism evidence="1">
    <name type="scientific">Candidatus Kentrum sp. SD</name>
    <dbReference type="NCBI Taxonomy" id="2126332"/>
    <lineage>
        <taxon>Bacteria</taxon>
        <taxon>Pseudomonadati</taxon>
        <taxon>Pseudomonadota</taxon>
        <taxon>Gammaproteobacteria</taxon>
        <taxon>Candidatus Kentrum</taxon>
    </lineage>
</organism>
<sequence>MKQIITLMQLRGVGPQSVWAAGIVGSVSNGATNRQQDVNDWFNPTCAGPYLYRTTCSNSPGGGVCSQRRRATDGDGGARQVESGRCRVSALDGCQVPIWTEALTAHSALVAQNIRLFALHVTGVWRCRLDKMADDADR</sequence>